<evidence type="ECO:0000313" key="19">
    <source>
        <dbReference type="Proteomes" id="UP000234300"/>
    </source>
</evidence>
<evidence type="ECO:0000313" key="8">
    <source>
        <dbReference type="EMBL" id="PCC19425.1"/>
    </source>
</evidence>
<dbReference type="OrthoDB" id="2559672at2"/>
<evidence type="ECO:0000313" key="13">
    <source>
        <dbReference type="EMBL" id="SMX81325.1"/>
    </source>
</evidence>
<dbReference type="Proteomes" id="UP000217564">
    <property type="component" value="Unassembled WGS sequence"/>
</dbReference>
<keyword evidence="2 12" id="KW-0238">DNA-binding</keyword>
<proteinExistence type="predicted"/>
<reference evidence="12 19" key="4">
    <citation type="submission" date="2017-03" db="EMBL/GenBank/DDBJ databases">
        <authorList>
            <person name="Afonso C.L."/>
            <person name="Miller P.J."/>
            <person name="Scott M.A."/>
            <person name="Spackman E."/>
            <person name="Goraichik I."/>
            <person name="Dimitrov K.M."/>
            <person name="Suarez D.L."/>
            <person name="Swayne D.E."/>
        </authorList>
    </citation>
    <scope>NUCLEOTIDE SEQUENCE [LARGE SCALE GENOMIC DNA]</scope>
    <source>
        <strain evidence="13">8</strain>
        <strain evidence="19">8(6)</strain>
        <strain evidence="12">ATCC 9175</strain>
    </source>
</reference>
<dbReference type="Pfam" id="PF12833">
    <property type="entry name" value="HTH_18"/>
    <property type="match status" value="1"/>
</dbReference>
<dbReference type="PROSITE" id="PS01124">
    <property type="entry name" value="HTH_ARAC_FAMILY_2"/>
    <property type="match status" value="1"/>
</dbReference>
<accession>A0A1D7W250</accession>
<dbReference type="Pfam" id="PF20240">
    <property type="entry name" value="DUF6597"/>
    <property type="match status" value="1"/>
</dbReference>
<dbReference type="InterPro" id="IPR018060">
    <property type="entry name" value="HTH_AraC"/>
</dbReference>
<evidence type="ECO:0000259" key="5">
    <source>
        <dbReference type="PROSITE" id="PS01124"/>
    </source>
</evidence>
<dbReference type="Proteomes" id="UP000234525">
    <property type="component" value="Unassembled WGS sequence"/>
</dbReference>
<evidence type="ECO:0000313" key="21">
    <source>
        <dbReference type="Proteomes" id="UP000283000"/>
    </source>
</evidence>
<evidence type="ECO:0000313" key="10">
    <source>
        <dbReference type="EMBL" id="PCC50240.1"/>
    </source>
</evidence>
<accession>A0A2H1IJR7</accession>
<dbReference type="EMBL" id="CP017150">
    <property type="protein sequence ID" value="AOP53060.1"/>
    <property type="molecule type" value="Genomic_DNA"/>
</dbReference>
<dbReference type="GO" id="GO:0003700">
    <property type="term" value="F:DNA-binding transcription factor activity"/>
    <property type="evidence" value="ECO:0007669"/>
    <property type="project" value="InterPro"/>
</dbReference>
<reference evidence="7 21" key="7">
    <citation type="submission" date="2019-01" db="EMBL/GenBank/DDBJ databases">
        <title>Comparative genomic analysis of Brevibacterium aurantiacum sheds light on its evolution and its adaptation to smear-ripened cheeses.</title>
        <authorList>
            <person name="Moineau S."/>
        </authorList>
    </citation>
    <scope>NUCLEOTIDE SEQUENCE [LARGE SCALE GENOMIC DNA]</scope>
    <source>
        <strain evidence="7 21">SMQ-1417</strain>
    </source>
</reference>
<reference evidence="6" key="1">
    <citation type="submission" date="2016-09" db="EMBL/GenBank/DDBJ databases">
        <title>Complete Genome Sequence of Brevibacterium aurantiacum SMQ-1335.</title>
        <authorList>
            <person name="de Melo A.G."/>
            <person name="Labrie S.J."/>
            <person name="Dumaresq J."/>
            <person name="Roberts R.J."/>
            <person name="Tremblay D.M."/>
            <person name="Moineau S."/>
        </authorList>
    </citation>
    <scope>NUCLEOTIDE SEQUENCE</scope>
    <source>
        <strain evidence="6">SMQ-1335</strain>
    </source>
</reference>
<dbReference type="PATRIC" id="fig|1703.10.peg.1384"/>
<dbReference type="EMBL" id="CP025330">
    <property type="protein sequence ID" value="AZT92977.1"/>
    <property type="molecule type" value="Genomic_DNA"/>
</dbReference>
<dbReference type="EMBL" id="NRGO01000009">
    <property type="protein sequence ID" value="PCC50240.1"/>
    <property type="molecule type" value="Genomic_DNA"/>
</dbReference>
<evidence type="ECO:0000256" key="3">
    <source>
        <dbReference type="ARBA" id="ARBA00023163"/>
    </source>
</evidence>
<dbReference type="InterPro" id="IPR009057">
    <property type="entry name" value="Homeodomain-like_sf"/>
</dbReference>
<dbReference type="eggNOG" id="COG2207">
    <property type="taxonomic scope" value="Bacteria"/>
</dbReference>
<dbReference type="GO" id="GO:0043565">
    <property type="term" value="F:sequence-specific DNA binding"/>
    <property type="evidence" value="ECO:0007669"/>
    <property type="project" value="InterPro"/>
</dbReference>
<evidence type="ECO:0000313" key="15">
    <source>
        <dbReference type="Proteomes" id="UP000217564"/>
    </source>
</evidence>
<keyword evidence="1" id="KW-0805">Transcription regulation</keyword>
<evidence type="ECO:0000313" key="14">
    <source>
        <dbReference type="Proteomes" id="UP000094793"/>
    </source>
</evidence>
<reference evidence="20" key="5">
    <citation type="submission" date="2017-03" db="EMBL/GenBank/DDBJ databases">
        <authorList>
            <person name="Monnet C."/>
        </authorList>
    </citation>
    <scope>NUCLEOTIDE SEQUENCE [LARGE SCALE GENOMIC DNA]</scope>
    <source>
        <strain evidence="20">ATCC 9175</strain>
    </source>
</reference>
<keyword evidence="20" id="KW-1185">Reference proteome</keyword>
<evidence type="ECO:0000313" key="17">
    <source>
        <dbReference type="Proteomes" id="UP000217881"/>
    </source>
</evidence>
<evidence type="ECO:0000256" key="1">
    <source>
        <dbReference type="ARBA" id="ARBA00023015"/>
    </source>
</evidence>
<evidence type="ECO:0000313" key="12">
    <source>
        <dbReference type="EMBL" id="SMX75449.1"/>
    </source>
</evidence>
<dbReference type="KEGG" id="blin:BLSMQ_1350"/>
<dbReference type="AlphaFoldDB" id="A0A1D7W250"/>
<dbReference type="SMART" id="SM00342">
    <property type="entry name" value="HTH_ARAC"/>
    <property type="match status" value="1"/>
</dbReference>
<dbReference type="EMBL" id="FXZI01000003">
    <property type="protein sequence ID" value="SMX81325.1"/>
    <property type="molecule type" value="Genomic_DNA"/>
</dbReference>
<feature type="region of interest" description="Disordered" evidence="4">
    <location>
        <begin position="1"/>
        <end position="21"/>
    </location>
</feature>
<keyword evidence="3" id="KW-0804">Transcription</keyword>
<dbReference type="EMBL" id="NRGP01000003">
    <property type="protein sequence ID" value="PCC48062.1"/>
    <property type="molecule type" value="Genomic_DNA"/>
</dbReference>
<protein>
    <submittedName>
        <fullName evidence="7">AraC family transcriptional regulator</fullName>
    </submittedName>
    <submittedName>
        <fullName evidence="12">AraC-type DNA-binding protein</fullName>
    </submittedName>
    <submittedName>
        <fullName evidence="6">Transcriptional regulator, AraC family</fullName>
    </submittedName>
</protein>
<dbReference type="SUPFAM" id="SSF46689">
    <property type="entry name" value="Homeodomain-like"/>
    <property type="match status" value="1"/>
</dbReference>
<dbReference type="GeneID" id="60905702"/>
<dbReference type="Proteomes" id="UP000283000">
    <property type="component" value="Chromosome"/>
</dbReference>
<feature type="domain" description="HTH araC/xylS-type" evidence="5">
    <location>
        <begin position="207"/>
        <end position="298"/>
    </location>
</feature>
<evidence type="ECO:0000256" key="2">
    <source>
        <dbReference type="ARBA" id="ARBA00023125"/>
    </source>
</evidence>
<evidence type="ECO:0000313" key="20">
    <source>
        <dbReference type="Proteomes" id="UP000234525"/>
    </source>
</evidence>
<evidence type="ECO:0000313" key="16">
    <source>
        <dbReference type="Proteomes" id="UP000217720"/>
    </source>
</evidence>
<evidence type="ECO:0000313" key="9">
    <source>
        <dbReference type="EMBL" id="PCC48062.1"/>
    </source>
</evidence>
<organism evidence="6 14">
    <name type="scientific">Brevibacterium aurantiacum</name>
    <dbReference type="NCBI Taxonomy" id="273384"/>
    <lineage>
        <taxon>Bacteria</taxon>
        <taxon>Bacillati</taxon>
        <taxon>Actinomycetota</taxon>
        <taxon>Actinomycetes</taxon>
        <taxon>Micrococcales</taxon>
        <taxon>Brevibacteriaceae</taxon>
        <taxon>Brevibacterium</taxon>
    </lineage>
</organism>
<evidence type="ECO:0000313" key="11">
    <source>
        <dbReference type="EMBL" id="PCC52225.1"/>
    </source>
</evidence>
<sequence length="307" mass="33678">MDDVVDRKNPPHSKQASPPDHFYGRVLKPAQMIEHAHYSAVTEVAAELRPWVKRYWAVNWDLSDGERYQTATVSEPTINLTVEYGDIHRANTSGPGIWLTGPVTGQRFDVGLFGRGGVVGVNFHLGGTVAFANEAPATIRDTTVPARSWFPGIDEALAVMDEQTVGEGLGVADGLAAAVGVIEGWLLSFRPQMTKGYARFRQILGLLDDPTIISLGELAVRTDTSERSLQRLFQEHCGVGVKQILVRARIRDAIAALDRGWDGAFGDLAAELGWFDQSHFTADFHRVTGYTPSEYLSAKERSGQSQQ</sequence>
<reference evidence="7 21" key="6">
    <citation type="submission" date="2017-12" db="EMBL/GenBank/DDBJ databases">
        <authorList>
            <person name="Levesque S."/>
        </authorList>
    </citation>
    <scope>NUCLEOTIDE SEQUENCE [LARGE SCALE GENOMIC DNA]</scope>
    <source>
        <strain evidence="7 21">SMQ-1417</strain>
    </source>
</reference>
<dbReference type="Proteomes" id="UP000094793">
    <property type="component" value="Chromosome"/>
</dbReference>
<name>A0A1D7W250_BREAU</name>
<dbReference type="Gene3D" id="1.10.10.60">
    <property type="entry name" value="Homeodomain-like"/>
    <property type="match status" value="1"/>
</dbReference>
<dbReference type="InterPro" id="IPR046532">
    <property type="entry name" value="DUF6597"/>
</dbReference>
<gene>
    <name evidence="12" type="ORF">BAUR9175_01407</name>
    <name evidence="13" type="ORF">BAURA86_01171</name>
    <name evidence="6" type="ORF">BLSMQ_1350</name>
    <name evidence="11" type="ORF">CIK59_17655</name>
    <name evidence="10" type="ORF">CIK62_08975</name>
    <name evidence="9" type="ORF">CIK64_02190</name>
    <name evidence="8" type="ORF">CIK79_14685</name>
    <name evidence="7" type="ORF">CXR23_07335</name>
</gene>
<dbReference type="RefSeq" id="WP_069599834.1">
    <property type="nucleotide sequence ID" value="NZ_BJME01000009.1"/>
</dbReference>
<dbReference type="Proteomes" id="UP000217881">
    <property type="component" value="Unassembled WGS sequence"/>
</dbReference>
<dbReference type="EMBL" id="NRGX01000001">
    <property type="protein sequence ID" value="PCC19425.1"/>
    <property type="molecule type" value="Genomic_DNA"/>
</dbReference>
<dbReference type="Proteomes" id="UP000234300">
    <property type="component" value="Unassembled WGS sequence"/>
</dbReference>
<dbReference type="PANTHER" id="PTHR46796">
    <property type="entry name" value="HTH-TYPE TRANSCRIPTIONAL ACTIVATOR RHAS-RELATED"/>
    <property type="match status" value="1"/>
</dbReference>
<evidence type="ECO:0000313" key="6">
    <source>
        <dbReference type="EMBL" id="AOP53060.1"/>
    </source>
</evidence>
<dbReference type="InterPro" id="IPR050204">
    <property type="entry name" value="AraC_XylS_family_regulators"/>
</dbReference>
<dbReference type="EMBL" id="FXZB01000008">
    <property type="protein sequence ID" value="SMX75449.1"/>
    <property type="molecule type" value="Genomic_DNA"/>
</dbReference>
<evidence type="ECO:0000313" key="18">
    <source>
        <dbReference type="Proteomes" id="UP000218377"/>
    </source>
</evidence>
<dbReference type="Proteomes" id="UP000218377">
    <property type="component" value="Unassembled WGS sequence"/>
</dbReference>
<reference evidence="14" key="2">
    <citation type="submission" date="2016-09" db="EMBL/GenBank/DDBJ databases">
        <title>Complete Genome Sequence of Brevibacterium linens SMQ-1335.</title>
        <authorList>
            <person name="de Melo A.G."/>
            <person name="Labrie S.J."/>
            <person name="Dumaresq J."/>
            <person name="Roberts R.J."/>
            <person name="Tremblay D.M."/>
            <person name="Moineau S."/>
        </authorList>
    </citation>
    <scope>NUCLEOTIDE SEQUENCE [LARGE SCALE GENOMIC DNA]</scope>
    <source>
        <strain evidence="14">SMQ-1335</strain>
    </source>
</reference>
<dbReference type="EMBL" id="NRHA01000025">
    <property type="protein sequence ID" value="PCC52225.1"/>
    <property type="molecule type" value="Genomic_DNA"/>
</dbReference>
<accession>A0A2A3Z7R7</accession>
<evidence type="ECO:0000256" key="4">
    <source>
        <dbReference type="SAM" id="MobiDB-lite"/>
    </source>
</evidence>
<dbReference type="Proteomes" id="UP000217720">
    <property type="component" value="Unassembled WGS sequence"/>
</dbReference>
<reference evidence="15 16" key="3">
    <citation type="journal article" date="2017" name="Elife">
        <title>Extensive horizontal gene transfer in cheese-associated bacteria.</title>
        <authorList>
            <person name="Bonham K.S."/>
            <person name="Wolfe B.E."/>
            <person name="Dutton R.J."/>
        </authorList>
    </citation>
    <scope>NUCLEOTIDE SEQUENCE [LARGE SCALE GENOMIC DNA]</scope>
    <source>
        <strain evidence="11 17">738_8</strain>
        <strain evidence="10 16">900_6</strain>
        <strain evidence="9 15">947_7</strain>
        <strain evidence="8 18">JB5</strain>
    </source>
</reference>
<evidence type="ECO:0000313" key="7">
    <source>
        <dbReference type="EMBL" id="AZT92977.1"/>
    </source>
</evidence>